<evidence type="ECO:0000256" key="7">
    <source>
        <dbReference type="SAM" id="Phobius"/>
    </source>
</evidence>
<sequence>MMWAPIVLLGLGFYFLTQSRSFSLILGIVLLSHGVNFMIFSLSNPEMGQSAFWDRIIGAPDLANDPIPQALVLTAIVIGFALLFYLVAMLRKLEVFFPGGDLNLMRKEDD</sequence>
<comment type="similarity">
    <text evidence="2">Belongs to the CPA3 antiporters (TC 2.A.63) subunit C family.</text>
</comment>
<evidence type="ECO:0000313" key="8">
    <source>
        <dbReference type="EMBL" id="SMF81116.1"/>
    </source>
</evidence>
<evidence type="ECO:0000256" key="6">
    <source>
        <dbReference type="ARBA" id="ARBA00023136"/>
    </source>
</evidence>
<organism evidence="8 9">
    <name type="scientific">Pseudobacteriovorax antillogorgiicola</name>
    <dbReference type="NCBI Taxonomy" id="1513793"/>
    <lineage>
        <taxon>Bacteria</taxon>
        <taxon>Pseudomonadati</taxon>
        <taxon>Bdellovibrionota</taxon>
        <taxon>Oligoflexia</taxon>
        <taxon>Oligoflexales</taxon>
        <taxon>Pseudobacteriovoracaceae</taxon>
        <taxon>Pseudobacteriovorax</taxon>
    </lineage>
</organism>
<dbReference type="InterPro" id="IPR039428">
    <property type="entry name" value="NUOK/Mnh_C1-like"/>
</dbReference>
<evidence type="ECO:0000313" key="9">
    <source>
        <dbReference type="Proteomes" id="UP000192907"/>
    </source>
</evidence>
<keyword evidence="9" id="KW-1185">Reference proteome</keyword>
<dbReference type="PANTHER" id="PTHR34583">
    <property type="entry name" value="ANTIPORTER SUBUNIT MNHC2-RELATED"/>
    <property type="match status" value="1"/>
</dbReference>
<keyword evidence="4 7" id="KW-0812">Transmembrane</keyword>
<evidence type="ECO:0000256" key="2">
    <source>
        <dbReference type="ARBA" id="ARBA00010388"/>
    </source>
</evidence>
<reference evidence="9" key="1">
    <citation type="submission" date="2017-04" db="EMBL/GenBank/DDBJ databases">
        <authorList>
            <person name="Varghese N."/>
            <person name="Submissions S."/>
        </authorList>
    </citation>
    <scope>NUCLEOTIDE SEQUENCE [LARGE SCALE GENOMIC DNA]</scope>
    <source>
        <strain evidence="9">RKEM611</strain>
    </source>
</reference>
<dbReference type="InterPro" id="IPR050601">
    <property type="entry name" value="CPA3_antiporter_subunitC"/>
</dbReference>
<dbReference type="Proteomes" id="UP000192907">
    <property type="component" value="Unassembled WGS sequence"/>
</dbReference>
<dbReference type="OrthoDB" id="5298235at2"/>
<evidence type="ECO:0000256" key="5">
    <source>
        <dbReference type="ARBA" id="ARBA00022989"/>
    </source>
</evidence>
<dbReference type="STRING" id="1513793.SAMN06296036_13611"/>
<keyword evidence="5 7" id="KW-1133">Transmembrane helix</keyword>
<evidence type="ECO:0000256" key="3">
    <source>
        <dbReference type="ARBA" id="ARBA00022475"/>
    </source>
</evidence>
<feature type="transmembrane region" description="Helical" evidence="7">
    <location>
        <begin position="70"/>
        <end position="88"/>
    </location>
</feature>
<dbReference type="Gene3D" id="1.10.287.3510">
    <property type="match status" value="1"/>
</dbReference>
<dbReference type="EMBL" id="FWZT01000036">
    <property type="protein sequence ID" value="SMF81116.1"/>
    <property type="molecule type" value="Genomic_DNA"/>
</dbReference>
<proteinExistence type="inferred from homology"/>
<accession>A0A1Y6CX40</accession>
<comment type="subcellular location">
    <subcellularLocation>
        <location evidence="1">Cell membrane</location>
        <topology evidence="1">Multi-pass membrane protein</topology>
    </subcellularLocation>
</comment>
<evidence type="ECO:0000256" key="1">
    <source>
        <dbReference type="ARBA" id="ARBA00004651"/>
    </source>
</evidence>
<dbReference type="RefSeq" id="WP_132325904.1">
    <property type="nucleotide sequence ID" value="NZ_SLZT01000036.1"/>
</dbReference>
<protein>
    <submittedName>
        <fullName evidence="8">Multisubunit potassium/proton antiporter, PhaC subunit</fullName>
    </submittedName>
</protein>
<dbReference type="Pfam" id="PF00420">
    <property type="entry name" value="Oxidored_q2"/>
    <property type="match status" value="1"/>
</dbReference>
<keyword evidence="3" id="KW-1003">Cell membrane</keyword>
<evidence type="ECO:0000256" key="4">
    <source>
        <dbReference type="ARBA" id="ARBA00022692"/>
    </source>
</evidence>
<dbReference type="GO" id="GO:0005886">
    <property type="term" value="C:plasma membrane"/>
    <property type="evidence" value="ECO:0007669"/>
    <property type="project" value="UniProtKB-SubCell"/>
</dbReference>
<dbReference type="PANTHER" id="PTHR34583:SF2">
    <property type="entry name" value="ANTIPORTER SUBUNIT MNHC2-RELATED"/>
    <property type="match status" value="1"/>
</dbReference>
<dbReference type="AlphaFoldDB" id="A0A1Y6CX40"/>
<gene>
    <name evidence="8" type="ORF">SAMN06296036_13611</name>
</gene>
<keyword evidence="6 7" id="KW-0472">Membrane</keyword>
<name>A0A1Y6CX40_9BACT</name>